<keyword evidence="4" id="KW-1185">Reference proteome</keyword>
<dbReference type="PANTHER" id="PTHR37312:SF1">
    <property type="entry name" value="MEMBRANE-BOUND ACYLTRANSFERASE YKRP-RELATED"/>
    <property type="match status" value="1"/>
</dbReference>
<dbReference type="InterPro" id="IPR052734">
    <property type="entry name" value="Nod_factor_acetyltransferase"/>
</dbReference>
<keyword evidence="1" id="KW-1133">Transmembrane helix</keyword>
<name>A0ABM7SWJ3_9CLOT</name>
<feature type="transmembrane region" description="Helical" evidence="1">
    <location>
        <begin position="197"/>
        <end position="214"/>
    </location>
</feature>
<feature type="transmembrane region" description="Helical" evidence="1">
    <location>
        <begin position="138"/>
        <end position="158"/>
    </location>
</feature>
<feature type="transmembrane region" description="Helical" evidence="1">
    <location>
        <begin position="31"/>
        <end position="52"/>
    </location>
</feature>
<sequence length="335" mass="38650">MNKRLNFLDIAKGISIMLVAFGHIVSNESNIIRIWLYSFHMPLFFIISGCLLNLTNNKRTLREFIMKKIPSLLLPYLSFAIINYFFLMAVAWRGHYLTLQLAIDHVVYIFKLCGRSAIWFLPCIFISEVSFKLINENISNFIIKISITTLIFIIPFFIKAQPDTLLLSLLRSCTAIGFITIGNYLFNIITKINLSNLQLVFIFLVNIFLTYVNGAVDLFELKFNNPVYYTINSIIGTLAIIFLSKKLNENKALEYYGKNSLIVMGTHIMLISVYNVTLAKIFNSYIPTFYSYAYPIIALITVISFEYGVIYFFNTYLGFLLGKHKKKQEYVNLSV</sequence>
<dbReference type="EMBL" id="AP024849">
    <property type="protein sequence ID" value="BCZ44058.1"/>
    <property type="molecule type" value="Genomic_DNA"/>
</dbReference>
<accession>A0ABM7SWJ3</accession>
<keyword evidence="1" id="KW-0472">Membrane</keyword>
<dbReference type="InterPro" id="IPR002656">
    <property type="entry name" value="Acyl_transf_3_dom"/>
</dbReference>
<evidence type="ECO:0000313" key="4">
    <source>
        <dbReference type="Proteomes" id="UP000824633"/>
    </source>
</evidence>
<evidence type="ECO:0000259" key="2">
    <source>
        <dbReference type="Pfam" id="PF01757"/>
    </source>
</evidence>
<keyword evidence="1" id="KW-0812">Transmembrane</keyword>
<feature type="transmembrane region" description="Helical" evidence="1">
    <location>
        <begin position="255"/>
        <end position="274"/>
    </location>
</feature>
<feature type="transmembrane region" description="Helical" evidence="1">
    <location>
        <begin position="294"/>
        <end position="317"/>
    </location>
</feature>
<feature type="transmembrane region" description="Helical" evidence="1">
    <location>
        <begin position="7"/>
        <end position="25"/>
    </location>
</feature>
<feature type="transmembrane region" description="Helical" evidence="1">
    <location>
        <begin position="106"/>
        <end position="126"/>
    </location>
</feature>
<gene>
    <name evidence="3" type="ORF">psyc5s11_01250</name>
</gene>
<dbReference type="PANTHER" id="PTHR37312">
    <property type="entry name" value="MEMBRANE-BOUND ACYLTRANSFERASE YKRP-RELATED"/>
    <property type="match status" value="1"/>
</dbReference>
<evidence type="ECO:0000256" key="1">
    <source>
        <dbReference type="SAM" id="Phobius"/>
    </source>
</evidence>
<dbReference type="RefSeq" id="WP_224035775.1">
    <property type="nucleotide sequence ID" value="NZ_AP024849.1"/>
</dbReference>
<organism evidence="3 4">
    <name type="scientific">Clostridium gelidum</name>
    <dbReference type="NCBI Taxonomy" id="704125"/>
    <lineage>
        <taxon>Bacteria</taxon>
        <taxon>Bacillati</taxon>
        <taxon>Bacillota</taxon>
        <taxon>Clostridia</taxon>
        <taxon>Eubacteriales</taxon>
        <taxon>Clostridiaceae</taxon>
        <taxon>Clostridium</taxon>
    </lineage>
</organism>
<feature type="transmembrane region" description="Helical" evidence="1">
    <location>
        <begin position="164"/>
        <end position="185"/>
    </location>
</feature>
<feature type="transmembrane region" description="Helical" evidence="1">
    <location>
        <begin position="226"/>
        <end position="243"/>
    </location>
</feature>
<feature type="domain" description="Acyltransferase 3" evidence="2">
    <location>
        <begin position="6"/>
        <end position="302"/>
    </location>
</feature>
<proteinExistence type="predicted"/>
<dbReference type="Pfam" id="PF01757">
    <property type="entry name" value="Acyl_transf_3"/>
    <property type="match status" value="1"/>
</dbReference>
<reference evidence="4" key="1">
    <citation type="submission" date="2021-07" db="EMBL/GenBank/DDBJ databases">
        <title>Complete genome sequencing of a Clostridium isolate.</title>
        <authorList>
            <person name="Ueki A."/>
            <person name="Tonouchi A."/>
        </authorList>
    </citation>
    <scope>NUCLEOTIDE SEQUENCE [LARGE SCALE GENOMIC DNA]</scope>
    <source>
        <strain evidence="4">C5S11</strain>
    </source>
</reference>
<feature type="transmembrane region" description="Helical" evidence="1">
    <location>
        <begin position="73"/>
        <end position="94"/>
    </location>
</feature>
<protein>
    <submittedName>
        <fullName evidence="3">O-acetyltransferase</fullName>
    </submittedName>
</protein>
<evidence type="ECO:0000313" key="3">
    <source>
        <dbReference type="EMBL" id="BCZ44058.1"/>
    </source>
</evidence>
<dbReference type="Proteomes" id="UP000824633">
    <property type="component" value="Chromosome"/>
</dbReference>